<dbReference type="AlphaFoldDB" id="A0A250WXQ3"/>
<reference evidence="2 3" key="1">
    <citation type="submission" date="2017-08" db="EMBL/GenBank/DDBJ databases">
        <title>Acidophilic green algal genome provides insights into adaptation to an acidic environment.</title>
        <authorList>
            <person name="Hirooka S."/>
            <person name="Hirose Y."/>
            <person name="Kanesaki Y."/>
            <person name="Higuchi S."/>
            <person name="Fujiwara T."/>
            <person name="Onuma R."/>
            <person name="Era A."/>
            <person name="Ohbayashi R."/>
            <person name="Uzuka A."/>
            <person name="Nozaki H."/>
            <person name="Yoshikawa H."/>
            <person name="Miyagishima S.Y."/>
        </authorList>
    </citation>
    <scope>NUCLEOTIDE SEQUENCE [LARGE SCALE GENOMIC DNA]</scope>
    <source>
        <strain evidence="2 3">NIES-2499</strain>
    </source>
</reference>
<organism evidence="2 3">
    <name type="scientific">Chlamydomonas eustigma</name>
    <dbReference type="NCBI Taxonomy" id="1157962"/>
    <lineage>
        <taxon>Eukaryota</taxon>
        <taxon>Viridiplantae</taxon>
        <taxon>Chlorophyta</taxon>
        <taxon>core chlorophytes</taxon>
        <taxon>Chlorophyceae</taxon>
        <taxon>CS clade</taxon>
        <taxon>Chlamydomonadales</taxon>
        <taxon>Chlamydomonadaceae</taxon>
        <taxon>Chlamydomonas</taxon>
    </lineage>
</organism>
<name>A0A250WXQ3_9CHLO</name>
<evidence type="ECO:0000313" key="3">
    <source>
        <dbReference type="Proteomes" id="UP000232323"/>
    </source>
</evidence>
<proteinExistence type="predicted"/>
<keyword evidence="1" id="KW-1133">Transmembrane helix</keyword>
<gene>
    <name evidence="2" type="ORF">CEUSTIGMA_g2846.t1</name>
</gene>
<comment type="caution">
    <text evidence="2">The sequence shown here is derived from an EMBL/GenBank/DDBJ whole genome shotgun (WGS) entry which is preliminary data.</text>
</comment>
<dbReference type="Proteomes" id="UP000232323">
    <property type="component" value="Unassembled WGS sequence"/>
</dbReference>
<dbReference type="EMBL" id="BEGY01000012">
    <property type="protein sequence ID" value="GAX75402.1"/>
    <property type="molecule type" value="Genomic_DNA"/>
</dbReference>
<keyword evidence="1" id="KW-0472">Membrane</keyword>
<feature type="transmembrane region" description="Helical" evidence="1">
    <location>
        <begin position="212"/>
        <end position="231"/>
    </location>
</feature>
<dbReference type="OrthoDB" id="547828at2759"/>
<keyword evidence="1" id="KW-0812">Transmembrane</keyword>
<keyword evidence="3" id="KW-1185">Reference proteome</keyword>
<accession>A0A250WXQ3</accession>
<evidence type="ECO:0000313" key="2">
    <source>
        <dbReference type="EMBL" id="GAX75402.1"/>
    </source>
</evidence>
<evidence type="ECO:0000256" key="1">
    <source>
        <dbReference type="SAM" id="Phobius"/>
    </source>
</evidence>
<protein>
    <submittedName>
        <fullName evidence="2">Uncharacterized protein</fullName>
    </submittedName>
</protein>
<sequence length="238" mass="24977">MNVLKKPTGISSRLATNLPSTKHVAVRNGSSVQEQKFVPKSGGDEIYLGFPKGDYAPREGRKGRVIKDDPKKYPDKENRGFFIGATGGWAGGEAGLWKLRDEVKANGVQSAPSSSKAAAPQQMPASAESGAAPIYVGFDKDEIELRKSGAKGRVIYDDPTKYPGKDDVGVFAGMTGGFAGGERGLKAFVETGEVRIRKPGEPGGQPMSPLQIAFIVLIAGVAGSAVLTQVYNAGIAPV</sequence>